<organism evidence="1 2">
    <name type="scientific">Panagrolaimus superbus</name>
    <dbReference type="NCBI Taxonomy" id="310955"/>
    <lineage>
        <taxon>Eukaryota</taxon>
        <taxon>Metazoa</taxon>
        <taxon>Ecdysozoa</taxon>
        <taxon>Nematoda</taxon>
        <taxon>Chromadorea</taxon>
        <taxon>Rhabditida</taxon>
        <taxon>Tylenchina</taxon>
        <taxon>Panagrolaimomorpha</taxon>
        <taxon>Panagrolaimoidea</taxon>
        <taxon>Panagrolaimidae</taxon>
        <taxon>Panagrolaimus</taxon>
    </lineage>
</organism>
<dbReference type="Proteomes" id="UP000887577">
    <property type="component" value="Unplaced"/>
</dbReference>
<accession>A0A914YMF8</accession>
<dbReference type="WBParaSite" id="PSU_v2.g20764.t1">
    <property type="protein sequence ID" value="PSU_v2.g20764.t1"/>
    <property type="gene ID" value="PSU_v2.g20764"/>
</dbReference>
<reference evidence="2" key="1">
    <citation type="submission" date="2022-11" db="UniProtKB">
        <authorList>
            <consortium name="WormBaseParasite"/>
        </authorList>
    </citation>
    <scope>IDENTIFICATION</scope>
</reference>
<keyword evidence="1" id="KW-1185">Reference proteome</keyword>
<name>A0A914YMF8_9BILA</name>
<evidence type="ECO:0000313" key="2">
    <source>
        <dbReference type="WBParaSite" id="PSU_v2.g20764.t1"/>
    </source>
</evidence>
<evidence type="ECO:0000313" key="1">
    <source>
        <dbReference type="Proteomes" id="UP000887577"/>
    </source>
</evidence>
<dbReference type="AlphaFoldDB" id="A0A914YMF8"/>
<sequence length="109" mass="12214">MNNKLGEFTDVSVKLNLSLFDEAEIDVLILKYPSLIVITSSSSDAYLLSPKELDKFLLTHIASHSFRLKVEDNCMTTLTIQGQSLIHFLSKVDTFLLSGSMSATHIQFF</sequence>
<protein>
    <submittedName>
        <fullName evidence="2">Uncharacterized protein</fullName>
    </submittedName>
</protein>
<proteinExistence type="predicted"/>